<protein>
    <submittedName>
        <fullName evidence="2">Uncharacterized protein</fullName>
    </submittedName>
</protein>
<accession>A0A1I6AII9</accession>
<evidence type="ECO:0000313" key="2">
    <source>
        <dbReference type="EMBL" id="SFQ68327.1"/>
    </source>
</evidence>
<dbReference type="EMBL" id="FOWC01000019">
    <property type="protein sequence ID" value="SFQ68327.1"/>
    <property type="molecule type" value="Genomic_DNA"/>
</dbReference>
<feature type="compositionally biased region" description="Pro residues" evidence="1">
    <location>
        <begin position="202"/>
        <end position="212"/>
    </location>
</feature>
<evidence type="ECO:0000313" key="3">
    <source>
        <dbReference type="Proteomes" id="UP000199137"/>
    </source>
</evidence>
<sequence length="242" mass="27202">MPFCTRPVTDRLGSSTRDRRRGRDFSPSRARYPTRALLQIHTMSGGSSEGPDVPRVRNPRCRIRTISFSPCPDRGPGTARRGLAAGEHPHRQDPYAHSSRMTTSAPDLPPPRRDRPHRRDRPLRARRPDLHRRVQQPAPVRSRPPHRAVRDREPQRRHPDPGLHGRAGPLHTRLPHTTRNPPELPSPPRPRGIKPSDRPPGEPHPVQPPPRSAPAGDRPGPGLRRHCGLRDLLDPPLVRLGG</sequence>
<organism evidence="2 3">
    <name type="scientific">Amycolatopsis rubida</name>
    <dbReference type="NCBI Taxonomy" id="112413"/>
    <lineage>
        <taxon>Bacteria</taxon>
        <taxon>Bacillati</taxon>
        <taxon>Actinomycetota</taxon>
        <taxon>Actinomycetes</taxon>
        <taxon>Pseudonocardiales</taxon>
        <taxon>Pseudonocardiaceae</taxon>
        <taxon>Amycolatopsis</taxon>
    </lineage>
</organism>
<reference evidence="2 3" key="1">
    <citation type="submission" date="2016-10" db="EMBL/GenBank/DDBJ databases">
        <authorList>
            <person name="de Groot N.N."/>
        </authorList>
    </citation>
    <scope>NUCLEOTIDE SEQUENCE [LARGE SCALE GENOMIC DNA]</scope>
    <source>
        <strain evidence="2 3">DSM 44637</strain>
    </source>
</reference>
<feature type="compositionally biased region" description="Basic and acidic residues" evidence="1">
    <location>
        <begin position="122"/>
        <end position="132"/>
    </location>
</feature>
<dbReference type="AlphaFoldDB" id="A0A1I6AII9"/>
<gene>
    <name evidence="2" type="ORF">SAMN05421854_11933</name>
</gene>
<dbReference type="Proteomes" id="UP000199137">
    <property type="component" value="Unassembled WGS sequence"/>
</dbReference>
<name>A0A1I6AII9_9PSEU</name>
<proteinExistence type="predicted"/>
<feature type="compositionally biased region" description="Basic and acidic residues" evidence="1">
    <location>
        <begin position="148"/>
        <end position="163"/>
    </location>
</feature>
<evidence type="ECO:0000256" key="1">
    <source>
        <dbReference type="SAM" id="MobiDB-lite"/>
    </source>
</evidence>
<feature type="region of interest" description="Disordered" evidence="1">
    <location>
        <begin position="1"/>
        <end position="242"/>
    </location>
</feature>